<evidence type="ECO:0000259" key="2">
    <source>
        <dbReference type="Pfam" id="PF24494"/>
    </source>
</evidence>
<comment type="caution">
    <text evidence="3">The sequence shown here is derived from an EMBL/GenBank/DDBJ whole genome shotgun (WGS) entry which is preliminary data.</text>
</comment>
<evidence type="ECO:0000256" key="1">
    <source>
        <dbReference type="SAM" id="MobiDB-lite"/>
    </source>
</evidence>
<feature type="region of interest" description="Disordered" evidence="1">
    <location>
        <begin position="117"/>
        <end position="144"/>
    </location>
</feature>
<feature type="region of interest" description="Disordered" evidence="1">
    <location>
        <begin position="635"/>
        <end position="668"/>
    </location>
</feature>
<keyword evidence="4" id="KW-1185">Reference proteome</keyword>
<accession>A0AAI8Z580</accession>
<feature type="compositionally biased region" description="Basic residues" evidence="1">
    <location>
        <begin position="203"/>
        <end position="213"/>
    </location>
</feature>
<evidence type="ECO:0000313" key="3">
    <source>
        <dbReference type="EMBL" id="CAK4032606.1"/>
    </source>
</evidence>
<protein>
    <recommendedName>
        <fullName evidence="2">DUF7587 domain-containing protein</fullName>
    </recommendedName>
</protein>
<name>A0AAI8Z580_9PEZI</name>
<feature type="compositionally biased region" description="Acidic residues" evidence="1">
    <location>
        <begin position="635"/>
        <end position="657"/>
    </location>
</feature>
<dbReference type="InterPro" id="IPR056009">
    <property type="entry name" value="DUF7587"/>
</dbReference>
<feature type="domain" description="DUF7587" evidence="2">
    <location>
        <begin position="283"/>
        <end position="428"/>
    </location>
</feature>
<dbReference type="EMBL" id="CAVMBE010000066">
    <property type="protein sequence ID" value="CAK4032606.1"/>
    <property type="molecule type" value="Genomic_DNA"/>
</dbReference>
<proteinExistence type="predicted"/>
<sequence>MAPPGRTGKQRTIKNPSKQQLRWTFEMRETVFLLYTDLQLTSQQREQVFTTIFKQHLEQCGFQDQVLGQRLSAQYGEREKGSKDWVKITATTRPPVDQAERNARRHQIQETARSLGLLSNQQQTMSPLETPTRSDPSSFSHHGLAMADGEDEDVIFVSPNGRRTGPPRQARMVSTPTPLSKRPAVATWDPSASDGEEHTPPSQKHRKTSRVTKVRVLPTPLGQDGRRKSRKPSTPTSTPRSKRTELLAYQRPDESTIMLTEAEYENIETQLRAPSEHAIRPPLPALLFRYWSYNPACDRDSHRGFTARLYYKSNVAPYQRPPSAEGVDIHMNRNMEKSPFISTSSRLIWIIQLVLKGLKSGDGCGRLSIIDTQKLDPRAVFWARPYHDECRKSRPFSKGAHRYRGTYEFLVWHKIPREAILRNVKAEDFLRLVDTDKDIAQALQFEILQSPSSLSRTKIPKLKINGVPLTPETTIAMARICNFLGLHTHLPEKLGHIVSDIVEGWGLRVQKRDEAEWYQLSTLFAREVRSCSQPTTLVHQEKVKFAFLDGVGYGKGGVNCKFHPQLLAKKQNAASAVGLASPAQIIANRLDAAKMAVLASEKMENRRLHAYHQRRITFAEDDDVAMLDDLANVETTDDAADDDDDDQMNEGSDDESTVFDFGSDGRII</sequence>
<feature type="region of interest" description="Disordered" evidence="1">
    <location>
        <begin position="156"/>
        <end position="248"/>
    </location>
</feature>
<dbReference type="Pfam" id="PF24494">
    <property type="entry name" value="DUF7587"/>
    <property type="match status" value="1"/>
</dbReference>
<evidence type="ECO:0000313" key="4">
    <source>
        <dbReference type="Proteomes" id="UP001296104"/>
    </source>
</evidence>
<feature type="compositionally biased region" description="Polar residues" evidence="1">
    <location>
        <begin position="117"/>
        <end position="140"/>
    </location>
</feature>
<dbReference type="Proteomes" id="UP001296104">
    <property type="component" value="Unassembled WGS sequence"/>
</dbReference>
<reference evidence="3" key="1">
    <citation type="submission" date="2023-11" db="EMBL/GenBank/DDBJ databases">
        <authorList>
            <person name="Alioto T."/>
            <person name="Alioto T."/>
            <person name="Gomez Garrido J."/>
        </authorList>
    </citation>
    <scope>NUCLEOTIDE SEQUENCE</scope>
</reference>
<gene>
    <name evidence="3" type="ORF">LECACI_7A007764</name>
</gene>
<organism evidence="3 4">
    <name type="scientific">Lecanosticta acicola</name>
    <dbReference type="NCBI Taxonomy" id="111012"/>
    <lineage>
        <taxon>Eukaryota</taxon>
        <taxon>Fungi</taxon>
        <taxon>Dikarya</taxon>
        <taxon>Ascomycota</taxon>
        <taxon>Pezizomycotina</taxon>
        <taxon>Dothideomycetes</taxon>
        <taxon>Dothideomycetidae</taxon>
        <taxon>Mycosphaerellales</taxon>
        <taxon>Mycosphaerellaceae</taxon>
        <taxon>Lecanosticta</taxon>
    </lineage>
</organism>
<dbReference type="AlphaFoldDB" id="A0AAI8Z580"/>